<organism evidence="1 2">
    <name type="scientific">Funneliformis caledonium</name>
    <dbReference type="NCBI Taxonomy" id="1117310"/>
    <lineage>
        <taxon>Eukaryota</taxon>
        <taxon>Fungi</taxon>
        <taxon>Fungi incertae sedis</taxon>
        <taxon>Mucoromycota</taxon>
        <taxon>Glomeromycotina</taxon>
        <taxon>Glomeromycetes</taxon>
        <taxon>Glomerales</taxon>
        <taxon>Glomeraceae</taxon>
        <taxon>Funneliformis</taxon>
    </lineage>
</organism>
<proteinExistence type="predicted"/>
<accession>A0A9N9CU50</accession>
<sequence>MPEAKLCHLPLGFNTLHKSNPFHYYAMTDCSISSSINTGLNVVLAYGHIYHKVCYDNTRFKCLYCLSFLQDDELLATKNIKNYLSKEPTEEHFHIIISLPETVSITPREQELLDQFAELQKSLVFIYEQVTLCNLKETIFAIYKTQEFEEKVLSFICNGKNITELLIIETNDAGYWINVDSTNPYCEPYLLISTSVIVN</sequence>
<gene>
    <name evidence="1" type="ORF">FCALED_LOCUS9078</name>
</gene>
<protein>
    <submittedName>
        <fullName evidence="1">5164_t:CDS:1</fullName>
    </submittedName>
</protein>
<dbReference type="EMBL" id="CAJVPQ010002871">
    <property type="protein sequence ID" value="CAG8611186.1"/>
    <property type="molecule type" value="Genomic_DNA"/>
</dbReference>
<evidence type="ECO:0000313" key="1">
    <source>
        <dbReference type="EMBL" id="CAG8611186.1"/>
    </source>
</evidence>
<evidence type="ECO:0000313" key="2">
    <source>
        <dbReference type="Proteomes" id="UP000789570"/>
    </source>
</evidence>
<name>A0A9N9CU50_9GLOM</name>
<dbReference type="OrthoDB" id="2423291at2759"/>
<reference evidence="1" key="1">
    <citation type="submission" date="2021-06" db="EMBL/GenBank/DDBJ databases">
        <authorList>
            <person name="Kallberg Y."/>
            <person name="Tangrot J."/>
            <person name="Rosling A."/>
        </authorList>
    </citation>
    <scope>NUCLEOTIDE SEQUENCE</scope>
    <source>
        <strain evidence="1">UK204</strain>
    </source>
</reference>
<keyword evidence="2" id="KW-1185">Reference proteome</keyword>
<comment type="caution">
    <text evidence="1">The sequence shown here is derived from an EMBL/GenBank/DDBJ whole genome shotgun (WGS) entry which is preliminary data.</text>
</comment>
<dbReference type="AlphaFoldDB" id="A0A9N9CU50"/>
<dbReference type="Proteomes" id="UP000789570">
    <property type="component" value="Unassembled WGS sequence"/>
</dbReference>